<name>A0ABD3HBS7_9MARC</name>
<dbReference type="InterPro" id="IPR052039">
    <property type="entry name" value="Caspase-related_regulators"/>
</dbReference>
<proteinExistence type="inferred from homology"/>
<gene>
    <name evidence="7" type="ORF">R1sor_015277</name>
</gene>
<keyword evidence="4" id="KW-0472">Membrane</keyword>
<dbReference type="Proteomes" id="UP001633002">
    <property type="component" value="Unassembled WGS sequence"/>
</dbReference>
<comment type="caution">
    <text evidence="7">The sequence shown here is derived from an EMBL/GenBank/DDBJ whole genome shotgun (WGS) entry which is preliminary data.</text>
</comment>
<feature type="domain" description="Caspase family p10" evidence="5">
    <location>
        <begin position="204"/>
        <end position="294"/>
    </location>
</feature>
<dbReference type="PROSITE" id="PS50208">
    <property type="entry name" value="CASPASE_P20"/>
    <property type="match status" value="1"/>
</dbReference>
<dbReference type="PANTHER" id="PTHR22576">
    <property type="entry name" value="MUCOSA ASSOCIATED LYMPHOID TISSUE LYMPHOMA TRANSLOCATION PROTEIN 1/PARACASPASE"/>
    <property type="match status" value="1"/>
</dbReference>
<keyword evidence="4" id="KW-0812">Transmembrane</keyword>
<evidence type="ECO:0000256" key="2">
    <source>
        <dbReference type="RuleBase" id="RU003971"/>
    </source>
</evidence>
<dbReference type="EMBL" id="JBJQOH010000004">
    <property type="protein sequence ID" value="KAL3688968.1"/>
    <property type="molecule type" value="Genomic_DNA"/>
</dbReference>
<evidence type="ECO:0000259" key="5">
    <source>
        <dbReference type="PROSITE" id="PS50207"/>
    </source>
</evidence>
<dbReference type="PANTHER" id="PTHR22576:SF41">
    <property type="entry name" value="CASPASE 14, APOPTOSIS-RELATED CYSTEINE PEPTIDASE"/>
    <property type="match status" value="1"/>
</dbReference>
<dbReference type="InterPro" id="IPR001309">
    <property type="entry name" value="Pept_C14_p20"/>
</dbReference>
<protein>
    <submittedName>
        <fullName evidence="7">Uncharacterized protein</fullName>
    </submittedName>
</protein>
<evidence type="ECO:0000256" key="3">
    <source>
        <dbReference type="SAM" id="MobiDB-lite"/>
    </source>
</evidence>
<dbReference type="SUPFAM" id="SSF52129">
    <property type="entry name" value="Caspase-like"/>
    <property type="match status" value="1"/>
</dbReference>
<reference evidence="7 8" key="1">
    <citation type="submission" date="2024-09" db="EMBL/GenBank/DDBJ databases">
        <title>Chromosome-scale assembly of Riccia sorocarpa.</title>
        <authorList>
            <person name="Paukszto L."/>
        </authorList>
    </citation>
    <scope>NUCLEOTIDE SEQUENCE [LARGE SCALE GENOMIC DNA]</scope>
    <source>
        <strain evidence="7">LP-2024</strain>
        <tissue evidence="7">Aerial parts of the thallus</tissue>
    </source>
</reference>
<comment type="similarity">
    <text evidence="1 2">Belongs to the peptidase C14A family.</text>
</comment>
<evidence type="ECO:0000313" key="8">
    <source>
        <dbReference type="Proteomes" id="UP001633002"/>
    </source>
</evidence>
<evidence type="ECO:0000313" key="7">
    <source>
        <dbReference type="EMBL" id="KAL3688968.1"/>
    </source>
</evidence>
<organism evidence="7 8">
    <name type="scientific">Riccia sorocarpa</name>
    <dbReference type="NCBI Taxonomy" id="122646"/>
    <lineage>
        <taxon>Eukaryota</taxon>
        <taxon>Viridiplantae</taxon>
        <taxon>Streptophyta</taxon>
        <taxon>Embryophyta</taxon>
        <taxon>Marchantiophyta</taxon>
        <taxon>Marchantiopsida</taxon>
        <taxon>Marchantiidae</taxon>
        <taxon>Marchantiales</taxon>
        <taxon>Ricciaceae</taxon>
        <taxon>Riccia</taxon>
    </lineage>
</organism>
<feature type="region of interest" description="Disordered" evidence="3">
    <location>
        <begin position="77"/>
        <end position="98"/>
    </location>
</feature>
<dbReference type="AlphaFoldDB" id="A0ABD3HBS7"/>
<dbReference type="PROSITE" id="PS50207">
    <property type="entry name" value="CASPASE_P10"/>
    <property type="match status" value="1"/>
</dbReference>
<dbReference type="SMART" id="SM00115">
    <property type="entry name" value="CASc"/>
    <property type="match status" value="1"/>
</dbReference>
<dbReference type="InterPro" id="IPR011600">
    <property type="entry name" value="Pept_C14_caspase"/>
</dbReference>
<feature type="domain" description="Caspase family p20" evidence="6">
    <location>
        <begin position="177"/>
        <end position="196"/>
    </location>
</feature>
<keyword evidence="4" id="KW-1133">Transmembrane helix</keyword>
<evidence type="ECO:0000259" key="6">
    <source>
        <dbReference type="PROSITE" id="PS50208"/>
    </source>
</evidence>
<keyword evidence="8" id="KW-1185">Reference proteome</keyword>
<dbReference type="InterPro" id="IPR002138">
    <property type="entry name" value="Pept_C14_p10"/>
</dbReference>
<dbReference type="InterPro" id="IPR029030">
    <property type="entry name" value="Caspase-like_dom_sf"/>
</dbReference>
<dbReference type="Gene3D" id="3.40.50.1460">
    <property type="match status" value="1"/>
</dbReference>
<evidence type="ECO:0000256" key="4">
    <source>
        <dbReference type="SAM" id="Phobius"/>
    </source>
</evidence>
<dbReference type="InterPro" id="IPR015917">
    <property type="entry name" value="Pept_C14A"/>
</dbReference>
<feature type="compositionally biased region" description="Basic and acidic residues" evidence="3">
    <location>
        <begin position="77"/>
        <end position="89"/>
    </location>
</feature>
<accession>A0ABD3HBS7</accession>
<sequence length="295" mass="32992">MERLHQLGSFVNNAFTKTIGGIILTGLLVNRIPVNPLTTYILFFTALVLVVVAGIEHVRGKTSNSLLPVPRGDPARDLEIGRGFPDEGSNRSSGNGVESDVELQILSYEERRRGLALIITMENGGPCIDTDRLRLVDMADYMDFSPLPIVDPAAEELGNLVQKVLAHVDNEDEFIACPQLVGKPKVFLIDVCREFEQKPVVPEADQIMPEAEDCLLMYSCCPGNPALRRQTGYEKGSLFTMALINQVKWLYQTTDVQDIFSEVKRRVQESAARLEKEQVPQIHSSLSQRLSWRPR</sequence>
<dbReference type="Pfam" id="PF00656">
    <property type="entry name" value="Peptidase_C14"/>
    <property type="match status" value="1"/>
</dbReference>
<feature type="transmembrane region" description="Helical" evidence="4">
    <location>
        <begin position="37"/>
        <end position="55"/>
    </location>
</feature>
<evidence type="ECO:0000256" key="1">
    <source>
        <dbReference type="ARBA" id="ARBA00010134"/>
    </source>
</evidence>